<evidence type="ECO:0000313" key="3">
    <source>
        <dbReference type="Proteomes" id="UP000234752"/>
    </source>
</evidence>
<organism evidence="2 3">
    <name type="scientific">Niveispirillum cyanobacteriorum</name>
    <dbReference type="NCBI Taxonomy" id="1612173"/>
    <lineage>
        <taxon>Bacteria</taxon>
        <taxon>Pseudomonadati</taxon>
        <taxon>Pseudomonadota</taxon>
        <taxon>Alphaproteobacteria</taxon>
        <taxon>Rhodospirillales</taxon>
        <taxon>Azospirillaceae</taxon>
        <taxon>Niveispirillum</taxon>
    </lineage>
</organism>
<keyword evidence="1" id="KW-0472">Membrane</keyword>
<proteinExistence type="predicted"/>
<keyword evidence="3" id="KW-1185">Reference proteome</keyword>
<dbReference type="Proteomes" id="UP000234752">
    <property type="component" value="Plasmid unnamed1"/>
</dbReference>
<protein>
    <submittedName>
        <fullName evidence="2">Uncharacterized protein</fullName>
    </submittedName>
</protein>
<keyword evidence="1" id="KW-1133">Transmembrane helix</keyword>
<feature type="transmembrane region" description="Helical" evidence="1">
    <location>
        <begin position="12"/>
        <end position="35"/>
    </location>
</feature>
<dbReference type="EMBL" id="CP025613">
    <property type="protein sequence ID" value="AUN32942.1"/>
    <property type="molecule type" value="Genomic_DNA"/>
</dbReference>
<accession>A0A2K9NIN6</accession>
<feature type="transmembrane region" description="Helical" evidence="1">
    <location>
        <begin position="85"/>
        <end position="105"/>
    </location>
</feature>
<gene>
    <name evidence="2" type="ORF">C0V82_21200</name>
</gene>
<keyword evidence="1" id="KW-0812">Transmembrane</keyword>
<feature type="transmembrane region" description="Helical" evidence="1">
    <location>
        <begin position="41"/>
        <end position="64"/>
    </location>
</feature>
<name>A0A2K9NIN6_9PROT</name>
<keyword evidence="2" id="KW-0614">Plasmid</keyword>
<geneLocation type="plasmid" evidence="2 3">
    <name>unnamed1</name>
</geneLocation>
<dbReference type="AlphaFoldDB" id="A0A2K9NIN6"/>
<dbReference type="KEGG" id="ncb:C0V82_21200"/>
<evidence type="ECO:0000256" key="1">
    <source>
        <dbReference type="SAM" id="Phobius"/>
    </source>
</evidence>
<sequence>MLAVRAPFLPACNIIGWAVGSGTIALSALGLFQVMVSNNPFGLVSLFAGWFLFLAASISIWLFGMRRVQVQGPLRLIRPQPWGLAILRLAQTLSSAAIIISLLWLARVWQPEKPLDWWWELILALFALECLRESIQLVRVIRHSRPDAGPLVS</sequence>
<reference evidence="2 3" key="1">
    <citation type="submission" date="2017-12" db="EMBL/GenBank/DDBJ databases">
        <title>Genomes of bacteria within cyanobacterial aggregates.</title>
        <authorList>
            <person name="Cai H."/>
        </authorList>
    </citation>
    <scope>NUCLEOTIDE SEQUENCE [LARGE SCALE GENOMIC DNA]</scope>
    <source>
        <strain evidence="2 3">TH16</strain>
        <plasmid evidence="2 3">unnamed1</plasmid>
    </source>
</reference>
<evidence type="ECO:0000313" key="2">
    <source>
        <dbReference type="EMBL" id="AUN32942.1"/>
    </source>
</evidence>